<dbReference type="InterPro" id="IPR053398">
    <property type="entry name" value="HPT_OtnI_isomerases"/>
</dbReference>
<evidence type="ECO:0000313" key="6">
    <source>
        <dbReference type="Proteomes" id="UP000190092"/>
    </source>
</evidence>
<dbReference type="PANTHER" id="PTHR43489">
    <property type="entry name" value="ISOMERASE"/>
    <property type="match status" value="1"/>
</dbReference>
<keyword evidence="1 2" id="KW-0413">Isomerase</keyword>
<keyword evidence="6" id="KW-1185">Reference proteome</keyword>
<proteinExistence type="inferred from homology"/>
<dbReference type="FunFam" id="3.20.20.150:FF:000007">
    <property type="entry name" value="Hydroxypyruvate isomerase"/>
    <property type="match status" value="1"/>
</dbReference>
<organism evidence="5 6">
    <name type="scientific">Enhydrobacter aerosaccus</name>
    <dbReference type="NCBI Taxonomy" id="225324"/>
    <lineage>
        <taxon>Bacteria</taxon>
        <taxon>Pseudomonadati</taxon>
        <taxon>Pseudomonadota</taxon>
        <taxon>Alphaproteobacteria</taxon>
        <taxon>Hyphomicrobiales</taxon>
        <taxon>Enhydrobacter</taxon>
    </lineage>
</organism>
<feature type="active site" description="Proton donor/acceptor" evidence="3">
    <location>
        <position position="240"/>
    </location>
</feature>
<dbReference type="GO" id="GO:0008903">
    <property type="term" value="F:hydroxypyruvate isomerase activity"/>
    <property type="evidence" value="ECO:0007669"/>
    <property type="project" value="TreeGrafter"/>
</dbReference>
<dbReference type="PIRSF" id="PIRSF006241">
    <property type="entry name" value="HyI"/>
    <property type="match status" value="1"/>
</dbReference>
<evidence type="ECO:0000256" key="1">
    <source>
        <dbReference type="ARBA" id="ARBA00023235"/>
    </source>
</evidence>
<dbReference type="SUPFAM" id="SSF51658">
    <property type="entry name" value="Xylose isomerase-like"/>
    <property type="match status" value="1"/>
</dbReference>
<dbReference type="GO" id="GO:0046487">
    <property type="term" value="P:glyoxylate metabolic process"/>
    <property type="evidence" value="ECO:0007669"/>
    <property type="project" value="TreeGrafter"/>
</dbReference>
<reference evidence="6" key="1">
    <citation type="submission" date="2017-02" db="EMBL/GenBank/DDBJ databases">
        <authorList>
            <person name="Varghese N."/>
            <person name="Submissions S."/>
        </authorList>
    </citation>
    <scope>NUCLEOTIDE SEQUENCE [LARGE SCALE GENOMIC DNA]</scope>
    <source>
        <strain evidence="6">ATCC 27094</strain>
    </source>
</reference>
<dbReference type="Proteomes" id="UP000190092">
    <property type="component" value="Unassembled WGS sequence"/>
</dbReference>
<name>A0A1T4T8R2_9HYPH</name>
<dbReference type="NCBIfam" id="NF043033">
    <property type="entry name" value="OxoTetrIsom"/>
    <property type="match status" value="1"/>
</dbReference>
<accession>A0A1T4T8R2</accession>
<dbReference type="Pfam" id="PF01261">
    <property type="entry name" value="AP_endonuc_2"/>
    <property type="match status" value="1"/>
</dbReference>
<dbReference type="InterPro" id="IPR013022">
    <property type="entry name" value="Xyl_isomerase-like_TIM-brl"/>
</dbReference>
<dbReference type="RefSeq" id="WP_085937581.1">
    <property type="nucleotide sequence ID" value="NZ_FUWJ01000014.1"/>
</dbReference>
<keyword evidence="5" id="KW-0670">Pyruvate</keyword>
<dbReference type="EMBL" id="FUWJ01000014">
    <property type="protein sequence ID" value="SKA36796.1"/>
    <property type="molecule type" value="Genomic_DNA"/>
</dbReference>
<dbReference type="PANTHER" id="PTHR43489:SF6">
    <property type="entry name" value="HYDROXYPYRUVATE ISOMERASE-RELATED"/>
    <property type="match status" value="1"/>
</dbReference>
<dbReference type="AlphaFoldDB" id="A0A1T4T8R2"/>
<sequence length="261" mass="28788">MPKLAANLSWIYQEVPLLQRFGAAAAHGFQAVEMLFPYEAAATDIAAELKKHRLTQALFNLPPGDWSKGERGMAALPGREADFAAALEKALEYAQVLECRTLHVMSGLVPPGADMQAMHRTFVANLSKACDRTARSGITLVLEPINHRDIPGYFTNTTDQVKKIIDEVGAPHLKLQLDLYHLQVTEGDLTRRTERLFPITGHVQIAGNPDRNEPDIGEANHLYVLDVLDRLGYEGYVGLEYKPRTTTAAGLGWAAKYGIKV</sequence>
<feature type="active site" description="Proton donor/acceptor" evidence="3">
    <location>
        <position position="143"/>
    </location>
</feature>
<evidence type="ECO:0000313" key="5">
    <source>
        <dbReference type="EMBL" id="SKA36796.1"/>
    </source>
</evidence>
<dbReference type="OrthoDB" id="9786584at2"/>
<gene>
    <name evidence="5" type="ORF">SAMN02745126_05839</name>
</gene>
<protein>
    <submittedName>
        <fullName evidence="5">Hydroxypyruvate isomerase</fullName>
    </submittedName>
</protein>
<dbReference type="InterPro" id="IPR026040">
    <property type="entry name" value="HyI-like"/>
</dbReference>
<feature type="domain" description="Xylose isomerase-like TIM barrel" evidence="4">
    <location>
        <begin position="22"/>
        <end position="255"/>
    </location>
</feature>
<dbReference type="Gene3D" id="3.20.20.150">
    <property type="entry name" value="Divalent-metal-dependent TIM barrel enzymes"/>
    <property type="match status" value="1"/>
</dbReference>
<evidence type="ECO:0000259" key="4">
    <source>
        <dbReference type="Pfam" id="PF01261"/>
    </source>
</evidence>
<evidence type="ECO:0000256" key="3">
    <source>
        <dbReference type="PIRSR" id="PIRSR006241-50"/>
    </source>
</evidence>
<dbReference type="InterPro" id="IPR036237">
    <property type="entry name" value="Xyl_isomerase-like_sf"/>
</dbReference>
<comment type="similarity">
    <text evidence="2">Belongs to the hyi family.</text>
</comment>
<evidence type="ECO:0000256" key="2">
    <source>
        <dbReference type="PIRNR" id="PIRNR006241"/>
    </source>
</evidence>
<dbReference type="InterPro" id="IPR050417">
    <property type="entry name" value="Sugar_Epim/Isomerase"/>
</dbReference>
<dbReference type="STRING" id="225324.SAMN02745126_05839"/>